<organism evidence="9 10">
    <name type="scientific">Hirsutella rhossiliensis</name>
    <dbReference type="NCBI Taxonomy" id="111463"/>
    <lineage>
        <taxon>Eukaryota</taxon>
        <taxon>Fungi</taxon>
        <taxon>Dikarya</taxon>
        <taxon>Ascomycota</taxon>
        <taxon>Pezizomycotina</taxon>
        <taxon>Sordariomycetes</taxon>
        <taxon>Hypocreomycetidae</taxon>
        <taxon>Hypocreales</taxon>
        <taxon>Ophiocordycipitaceae</taxon>
        <taxon>Hirsutella</taxon>
    </lineage>
</organism>
<name>A0A9P8MNE8_9HYPO</name>
<protein>
    <submittedName>
        <fullName evidence="9">Cytochrome p450 domain-containing protein</fullName>
    </submittedName>
</protein>
<dbReference type="EMBL" id="JAIZPD010000020">
    <property type="protein sequence ID" value="KAH0957599.1"/>
    <property type="molecule type" value="Genomic_DNA"/>
</dbReference>
<sequence>MGSLLLVLGETLLLGLGLASAVYYVYLLPPKEPRGIPVIPFWVALIPLFKDVDQQDIFNKYIDRPLRTHGAVKIFFASKWNVLVHRPTFLNEVFKYENQYQKTGNHKKIPGSVLASFLGDNIISSHGETWKKYRQVIQPGLQSKFELDALFANALQLRDLLLQSQAQKPQGAIPIQESIQRYTIANFAQINFGVDFGTLESNQAYLHQLQYSIKREIFKPIFMNFPFLDRLGFPSRERARRLAAHFTDQLILALERASDAGRGAARPDVNDLPSSLLAARYSGAWTEQQFRDNVTVLFVAGQENPQLAIISAIYLLAKHPEIQERLHDEIVSRGDDAPSEEMLQNMPWLDAVVLESLRLFPPIGQLINRRAAEPLILGDNIMIPQGAWVGYNCYSTNRDPSAWGADANRFRPQRWGDSIQDIRKEYRRRRARAEFISFHGGRRACLGERFAVLQMKATLFTLAKGLRWRPDPTWPDRMTPAGPLCPRNLRLIIEARKGMGDITRA</sequence>
<proteinExistence type="inferred from homology"/>
<dbReference type="Pfam" id="PF00067">
    <property type="entry name" value="p450"/>
    <property type="match status" value="1"/>
</dbReference>
<dbReference type="PANTHER" id="PTHR24305:SF223">
    <property type="entry name" value="CYTOCHROME P450-DIT2"/>
    <property type="match status" value="1"/>
</dbReference>
<dbReference type="InterPro" id="IPR036396">
    <property type="entry name" value="Cyt_P450_sf"/>
</dbReference>
<reference evidence="9" key="1">
    <citation type="submission" date="2021-09" db="EMBL/GenBank/DDBJ databases">
        <title>A high-quality genome of the endoparasitic fungus Hirsutella rhossiliensis with a comparison of Hirsutella genomes reveals transposable elements contributing to genome size variation.</title>
        <authorList>
            <person name="Lin R."/>
            <person name="Jiao Y."/>
            <person name="Sun X."/>
            <person name="Ling J."/>
            <person name="Xie B."/>
            <person name="Cheng X."/>
        </authorList>
    </citation>
    <scope>NUCLEOTIDE SEQUENCE</scope>
    <source>
        <strain evidence="9">HR02</strain>
    </source>
</reference>
<dbReference type="RefSeq" id="XP_044715113.1">
    <property type="nucleotide sequence ID" value="XM_044869851.1"/>
</dbReference>
<dbReference type="SUPFAM" id="SSF48264">
    <property type="entry name" value="Cytochrome P450"/>
    <property type="match status" value="1"/>
</dbReference>
<dbReference type="InterPro" id="IPR050121">
    <property type="entry name" value="Cytochrome_P450_monoxygenase"/>
</dbReference>
<keyword evidence="8" id="KW-0560">Oxidoreductase</keyword>
<evidence type="ECO:0000256" key="6">
    <source>
        <dbReference type="ARBA" id="ARBA00023033"/>
    </source>
</evidence>
<dbReference type="GO" id="GO:0005506">
    <property type="term" value="F:iron ion binding"/>
    <property type="evidence" value="ECO:0007669"/>
    <property type="project" value="InterPro"/>
</dbReference>
<dbReference type="GO" id="GO:0016705">
    <property type="term" value="F:oxidoreductase activity, acting on paired donors, with incorporation or reduction of molecular oxygen"/>
    <property type="evidence" value="ECO:0007669"/>
    <property type="project" value="InterPro"/>
</dbReference>
<dbReference type="AlphaFoldDB" id="A0A9P8MNE8"/>
<comment type="similarity">
    <text evidence="2 8">Belongs to the cytochrome P450 family.</text>
</comment>
<feature type="binding site" description="axial binding residue" evidence="7">
    <location>
        <position position="445"/>
    </location>
    <ligand>
        <name>heme</name>
        <dbReference type="ChEBI" id="CHEBI:30413"/>
    </ligand>
    <ligandPart>
        <name>Fe</name>
        <dbReference type="ChEBI" id="CHEBI:18248"/>
    </ligandPart>
</feature>
<evidence type="ECO:0000256" key="1">
    <source>
        <dbReference type="ARBA" id="ARBA00001971"/>
    </source>
</evidence>
<dbReference type="GeneID" id="68360509"/>
<keyword evidence="5 7" id="KW-0408">Iron</keyword>
<evidence type="ECO:0000256" key="7">
    <source>
        <dbReference type="PIRSR" id="PIRSR602403-1"/>
    </source>
</evidence>
<dbReference type="GO" id="GO:0020037">
    <property type="term" value="F:heme binding"/>
    <property type="evidence" value="ECO:0007669"/>
    <property type="project" value="InterPro"/>
</dbReference>
<evidence type="ECO:0000256" key="3">
    <source>
        <dbReference type="ARBA" id="ARBA00022617"/>
    </source>
</evidence>
<dbReference type="PRINTS" id="PR00385">
    <property type="entry name" value="P450"/>
</dbReference>
<dbReference type="GO" id="GO:0004497">
    <property type="term" value="F:monooxygenase activity"/>
    <property type="evidence" value="ECO:0007669"/>
    <property type="project" value="UniProtKB-KW"/>
</dbReference>
<keyword evidence="10" id="KW-1185">Reference proteome</keyword>
<dbReference type="InterPro" id="IPR002403">
    <property type="entry name" value="Cyt_P450_E_grp-IV"/>
</dbReference>
<accession>A0A9P8MNE8</accession>
<evidence type="ECO:0000256" key="4">
    <source>
        <dbReference type="ARBA" id="ARBA00022723"/>
    </source>
</evidence>
<dbReference type="OrthoDB" id="1470350at2759"/>
<evidence type="ECO:0000313" key="10">
    <source>
        <dbReference type="Proteomes" id="UP000824596"/>
    </source>
</evidence>
<evidence type="ECO:0000256" key="5">
    <source>
        <dbReference type="ARBA" id="ARBA00023004"/>
    </source>
</evidence>
<comment type="caution">
    <text evidence="9">The sequence shown here is derived from an EMBL/GenBank/DDBJ whole genome shotgun (WGS) entry which is preliminary data.</text>
</comment>
<dbReference type="InterPro" id="IPR017972">
    <property type="entry name" value="Cyt_P450_CS"/>
</dbReference>
<evidence type="ECO:0000256" key="2">
    <source>
        <dbReference type="ARBA" id="ARBA00010617"/>
    </source>
</evidence>
<dbReference type="CDD" id="cd11070">
    <property type="entry name" value="CYP56-like"/>
    <property type="match status" value="1"/>
</dbReference>
<keyword evidence="3 7" id="KW-0349">Heme</keyword>
<dbReference type="PRINTS" id="PR00465">
    <property type="entry name" value="EP450IV"/>
</dbReference>
<dbReference type="PANTHER" id="PTHR24305">
    <property type="entry name" value="CYTOCHROME P450"/>
    <property type="match status" value="1"/>
</dbReference>
<dbReference type="InterPro" id="IPR001128">
    <property type="entry name" value="Cyt_P450"/>
</dbReference>
<evidence type="ECO:0000256" key="8">
    <source>
        <dbReference type="RuleBase" id="RU000461"/>
    </source>
</evidence>
<keyword evidence="4 7" id="KW-0479">Metal-binding</keyword>
<dbReference type="Gene3D" id="1.10.630.10">
    <property type="entry name" value="Cytochrome P450"/>
    <property type="match status" value="1"/>
</dbReference>
<dbReference type="Proteomes" id="UP000824596">
    <property type="component" value="Unassembled WGS sequence"/>
</dbReference>
<evidence type="ECO:0000313" key="9">
    <source>
        <dbReference type="EMBL" id="KAH0957599.1"/>
    </source>
</evidence>
<comment type="cofactor">
    <cofactor evidence="1 7">
        <name>heme</name>
        <dbReference type="ChEBI" id="CHEBI:30413"/>
    </cofactor>
</comment>
<keyword evidence="6 8" id="KW-0503">Monooxygenase</keyword>
<dbReference type="PROSITE" id="PS00086">
    <property type="entry name" value="CYTOCHROME_P450"/>
    <property type="match status" value="1"/>
</dbReference>
<gene>
    <name evidence="9" type="ORF">HRG_11381</name>
</gene>